<gene>
    <name evidence="1" type="ORF">M529_02680</name>
</gene>
<accession>T0J7I2</accession>
<organism evidence="1 2">
    <name type="scientific">Sphingobium ummariense RL-3</name>
    <dbReference type="NCBI Taxonomy" id="1346791"/>
    <lineage>
        <taxon>Bacteria</taxon>
        <taxon>Pseudomonadati</taxon>
        <taxon>Pseudomonadota</taxon>
        <taxon>Alphaproteobacteria</taxon>
        <taxon>Sphingomonadales</taxon>
        <taxon>Sphingomonadaceae</taxon>
        <taxon>Sphingobium</taxon>
    </lineage>
</organism>
<evidence type="ECO:0000313" key="1">
    <source>
        <dbReference type="EMBL" id="EQB33936.1"/>
    </source>
</evidence>
<name>T0J7I2_9SPHN</name>
<sequence length="119" mass="14092">MQLRFRTLNIRPATRKFRRQPDRDGFGKRRQRQGFLKRRIERTRRFTQQQRQCVHQCIATLKQFRKHCVYDRDLAPSGCDVKASSHSVALSTFREGLYSGGYLLITLRNSDLCLCLTEQ</sequence>
<evidence type="ECO:0000313" key="2">
    <source>
        <dbReference type="Proteomes" id="UP000015523"/>
    </source>
</evidence>
<keyword evidence="2" id="KW-1185">Reference proteome</keyword>
<dbReference type="EMBL" id="AUWY01000023">
    <property type="protein sequence ID" value="EQB33936.1"/>
    <property type="molecule type" value="Genomic_DNA"/>
</dbReference>
<dbReference type="Proteomes" id="UP000015523">
    <property type="component" value="Unassembled WGS sequence"/>
</dbReference>
<comment type="caution">
    <text evidence="1">The sequence shown here is derived from an EMBL/GenBank/DDBJ whole genome shotgun (WGS) entry which is preliminary data.</text>
</comment>
<dbReference type="AlphaFoldDB" id="T0J7I2"/>
<reference evidence="1 2" key="1">
    <citation type="journal article" date="2013" name="Genome Announc.">
        <title>Draft Genome Sequence of Sphingobium ummariense Strain RL-3, a Hexachlorocyclohexane-Degrading Bacterium.</title>
        <authorList>
            <person name="Kohli P."/>
            <person name="Dua A."/>
            <person name="Sangwan N."/>
            <person name="Oldach P."/>
            <person name="Khurana J.P."/>
            <person name="Lal R."/>
        </authorList>
    </citation>
    <scope>NUCLEOTIDE SEQUENCE [LARGE SCALE GENOMIC DNA]</scope>
    <source>
        <strain evidence="1 2">RL-3</strain>
    </source>
</reference>
<proteinExistence type="predicted"/>
<protein>
    <submittedName>
        <fullName evidence="1">Uncharacterized protein</fullName>
    </submittedName>
</protein>